<reference evidence="2" key="1">
    <citation type="journal article" date="2023" name="ISME J.">
        <title>Emergence of putative energy parasites within Clostridia revealed by genome analysis of a novel endosymbiotic clade.</title>
        <authorList>
            <person name="Takahashi K."/>
            <person name="Kuwahara H."/>
            <person name="Horikawa Y."/>
            <person name="Izawa K."/>
            <person name="Kato D."/>
            <person name="Inagaki T."/>
            <person name="Yuki M."/>
            <person name="Ohkuma M."/>
            <person name="Hongoh Y."/>
        </authorList>
    </citation>
    <scope>NUCLEOTIDE SEQUENCE</scope>
    <source>
        <strain evidence="2">RsTa-C01</strain>
    </source>
</reference>
<sequence>MLAEFFASDNSANLDYSDKSYTIATPFGDINMVCKKQDVRKERMISAVSEGKELRYADMSKNLDEALLRLPNGKKQNFVNFIKDYICKKTKEKNPSLKDLSVISFPDRGNLTKEQMASAAVLCGCLLFAETSEIRNPTRGKWEKKSIEKVEKLITRNCLNPFSVVFLGSKAQYVDESVGESNLDMNTMYTPAKSSPKKNSKIFHRRKSKRHSAQTIRKRRNDSSQMVDFW</sequence>
<evidence type="ECO:0000256" key="1">
    <source>
        <dbReference type="SAM" id="MobiDB-lite"/>
    </source>
</evidence>
<feature type="compositionally biased region" description="Basic residues" evidence="1">
    <location>
        <begin position="195"/>
        <end position="220"/>
    </location>
</feature>
<accession>A0AA48HZU4</accession>
<dbReference type="Proteomes" id="UP001335720">
    <property type="component" value="Chromosome"/>
</dbReference>
<feature type="region of interest" description="Disordered" evidence="1">
    <location>
        <begin position="191"/>
        <end position="230"/>
    </location>
</feature>
<evidence type="ECO:0000313" key="2">
    <source>
        <dbReference type="EMBL" id="BED92734.1"/>
    </source>
</evidence>
<protein>
    <submittedName>
        <fullName evidence="2">Uncharacterized protein</fullName>
    </submittedName>
</protein>
<gene>
    <name evidence="2" type="ORF">RsTaC01_0590</name>
</gene>
<proteinExistence type="predicted"/>
<name>A0AA48HZU4_9FIRM</name>
<dbReference type="EMBL" id="AP027925">
    <property type="protein sequence ID" value="BED92734.1"/>
    <property type="molecule type" value="Genomic_DNA"/>
</dbReference>
<dbReference type="AlphaFoldDB" id="A0AA48HZU4"/>
<dbReference type="KEGG" id="ptrh:RsTaC01_0590"/>
<organism evidence="2">
    <name type="scientific">Candidatus Paraimprobicoccus trichonymphae</name>
    <dbReference type="NCBI Taxonomy" id="3033793"/>
    <lineage>
        <taxon>Bacteria</taxon>
        <taxon>Bacillati</taxon>
        <taxon>Bacillota</taxon>
        <taxon>Clostridia</taxon>
        <taxon>Candidatus Paraimprobicoccus</taxon>
    </lineage>
</organism>